<keyword evidence="2" id="KW-1185">Reference proteome</keyword>
<gene>
    <name evidence="1" type="ORF">ECRASSUSDP1_LOCUS19018</name>
</gene>
<evidence type="ECO:0000313" key="1">
    <source>
        <dbReference type="EMBL" id="CAI2377630.1"/>
    </source>
</evidence>
<comment type="caution">
    <text evidence="1">The sequence shown here is derived from an EMBL/GenBank/DDBJ whole genome shotgun (WGS) entry which is preliminary data.</text>
</comment>
<name>A0AAD2D2E2_EUPCR</name>
<proteinExistence type="predicted"/>
<accession>A0AAD2D2E2</accession>
<protein>
    <submittedName>
        <fullName evidence="1">Uncharacterized protein</fullName>
    </submittedName>
</protein>
<dbReference type="AlphaFoldDB" id="A0AAD2D2E2"/>
<sequence length="273" mass="31808">MEPTFQSLLAQEASLSALLLSHFVEDFNFMAHCTESKDIVVDSFSDGFLKFCQRVVKVDFRSCDVLKVGDLEDNEAWSRVLFGREEICKVKEIRKLRKRVQIYQQFNHHALKEINMYHNGQDKELLNFQSICKPLCNTLTNGSSSITLKAFEVSKKSFKRLICVYNLQTLAFTNCQVDTENVKFPIHTNFTLEKLLFEGLNTRITKEWRENPEKIYSLIRAISECSLRDSLKLVFVDRLIDQKEILKELVDDLKLSSIKFAGRKAEDMRCWLI</sequence>
<reference evidence="1" key="1">
    <citation type="submission" date="2023-07" db="EMBL/GenBank/DDBJ databases">
        <authorList>
            <consortium name="AG Swart"/>
            <person name="Singh M."/>
            <person name="Singh A."/>
            <person name="Seah K."/>
            <person name="Emmerich C."/>
        </authorList>
    </citation>
    <scope>NUCLEOTIDE SEQUENCE</scope>
    <source>
        <strain evidence="1">DP1</strain>
    </source>
</reference>
<dbReference type="Proteomes" id="UP001295684">
    <property type="component" value="Unassembled WGS sequence"/>
</dbReference>
<organism evidence="1 2">
    <name type="scientific">Euplotes crassus</name>
    <dbReference type="NCBI Taxonomy" id="5936"/>
    <lineage>
        <taxon>Eukaryota</taxon>
        <taxon>Sar</taxon>
        <taxon>Alveolata</taxon>
        <taxon>Ciliophora</taxon>
        <taxon>Intramacronucleata</taxon>
        <taxon>Spirotrichea</taxon>
        <taxon>Hypotrichia</taxon>
        <taxon>Euplotida</taxon>
        <taxon>Euplotidae</taxon>
        <taxon>Moneuplotes</taxon>
    </lineage>
</organism>
<evidence type="ECO:0000313" key="2">
    <source>
        <dbReference type="Proteomes" id="UP001295684"/>
    </source>
</evidence>
<dbReference type="EMBL" id="CAMPGE010019285">
    <property type="protein sequence ID" value="CAI2377630.1"/>
    <property type="molecule type" value="Genomic_DNA"/>
</dbReference>